<evidence type="ECO:0000256" key="5">
    <source>
        <dbReference type="ARBA" id="ARBA00022448"/>
    </source>
</evidence>
<comment type="caution">
    <text evidence="14">The sequence shown here is derived from an EMBL/GenBank/DDBJ whole genome shotgun (WGS) entry which is preliminary data.</text>
</comment>
<keyword evidence="9" id="KW-0539">Nucleus</keyword>
<comment type="pathway">
    <text evidence="3">Protein modification; protein ubiquitination.</text>
</comment>
<evidence type="ECO:0000256" key="11">
    <source>
        <dbReference type="PROSITE-ProRule" id="PRU00104"/>
    </source>
</evidence>
<feature type="compositionally biased region" description="Polar residues" evidence="12">
    <location>
        <begin position="3209"/>
        <end position="3223"/>
    </location>
</feature>
<feature type="active site" description="Glycyl thioester intermediate" evidence="11">
    <location>
        <position position="3864"/>
    </location>
</feature>
<feature type="region of interest" description="Disordered" evidence="12">
    <location>
        <begin position="271"/>
        <end position="334"/>
    </location>
</feature>
<feature type="compositionally biased region" description="Acidic residues" evidence="12">
    <location>
        <begin position="2319"/>
        <end position="2332"/>
    </location>
</feature>
<sequence length="3897" mass="434482">MGKIKKTALERHTVTMSPGVGEFVSQAAAVLLHHLPAKLQAFPQEWPLPRGDLYHWIPLLNRFDRILELFNKEYGLDLGPQTQPFQRRLLAAGDAEEGNDYLHPQEKELDSCGFSSDGDRELIECILNFTKILMEHCGNRSLYSSSNHVSNLLHTTSLSLLRGALRLGLRLAQRYQVARYKNHQHHTHVALQKSHYDFNVENLQRMAQAFPRSLQTSTSQTPASARGKDKTASAATVNPSDLVTISKDPKAVAQSDMAVITCSYYDQSVKPFPTQESQPVSVDISPATPTPTRRTSNLGPSRDRPSPGARTTSDLTASTPVKSREVEASSSNAPKTYHISSARVSETPSWELVQESVQLLPKDHHFDILNRIRVAKAFSTVKDSGADQCQLLIETRLLAVANLAYALADSKFLEKVGQPDSDEPRRFHLATQLCEMLQPSTGVQSPIALSLEITILQTIEALAKTKAKVTEVAEALAINVNHGILYYELKKAIASLGVESIPGELKDLQELEWQDCTFDLIDGLTRSSPHARFAEKMVSAGIIGILVDVLQLRTQRAERFYEKVLAFFDAFIHGLREAFQIIANAKGLDAIADLTEYEVGLALRNLEAGNGMPDQFKSKVVDYEIPYWQQATLRQLFKVIVNMFENGSGMHDFLLRNLIDTPQILSSLRTVVGKAHVFGSNVFNGAISIICTFIHNEPTSYQVIAEAGLSKGVLEAIIQREIPDEPNADPTVPANTVATELTVQNGKIQFADCKGVLPVGETMADIPSTFGAICLNESGMKLFQSSGALNEFLNIFTSPEHVKALEEDQNTAFNVGSQFDELSRHHPQLKEQILNGVILMVKRVVSICKLYADLHTAGAKLWELQDGRVVMAGNQDITPSTIDEEHGEKAFVVPFISACAKFLDGFFQNSGMTNLFCEQGGAELILALSTAKASPHDFLSFPAFQRLNGVIKTMSDAKPHLVLPSIISRLQEALSDLKPFLDSPKLEAVLYVDPNKPSPPELSGTLLVRSLKDVQILVTLLGRVFHPSAQFGGHRHSSSNLFHTLNFTDVYIELVDSLGLLHSTCIWEHESLKQSLTHDVAQKSFSTMMPNRRVASDGSVITDVHRPSTSDENVLPTEQGHNDATSPNVGEKFLTSNAKAVRYLLHGTFTSIELSLHSLGVSLAPRRITDLVPKQNASMVAEHLADSLLSELSYSRSTEDLPRSVLLCCQALILDGRTKSMLRFSAGMDHTGREALTLVLNKFYLKGGITKLNELVKEYHEILIKEANAESQSPDHEKITENARWGLSLILSFYKQIVHSKCINEASQSAHIAVRDPRQADFFMPGQFVVELRNEILPSVSALWDASDPEHLGAEIKNIVDILKIILKGDGEERALKRGDEFSRRVPATKPEFKLRHTENLPKLTSAGYAEDLAKEALYRCNGHENNATEYCSLRSRQPDTPRFPVPHSDESSPQDQDQAAEDSNARQESVEMEDAVEQPSEGTAPEVSSPDHEMGSDGEDGNFGSLGALPADIVDGDLQAMLPGGMVRSLLTNMTRGPAEQSARPPAMDTEQPFVTFEDLEEKREALRQSLPDRCLSILAYHPNITFELAELIQAVVAKDTDNNEPRSEIANTLVMSLMSLQGEEPEDESDEAKRRLGLKISSYAHLVALVLLDRDFFTSTLDELQECMDSLVDWIRTGSEAQKLDDSPWIDYLLLIVERVLAEDEQPVEVQWTPPPADDPLKVLAEPDIPEPVVSDEVRVTLFNALVAMLPKIGKNPTLALSISRVLVILTRRRELADRLREKPSMTGLFTMVKQLSGLFNERLHGAIMLILRHLTEDVTILRQIMRTEIRTAFDNQRRNLDTTTYVRNLYPLVLRDPKMFVEITQEMCELARFDGNPHRGQPLSLKKEVAAESTAGASEAKDLSEGGTEEPNKGTETKPLPAETSGSVVHFLLGELSKYREVEDTPPIATKPRRLTSGGDVEMADGAFPSNNDVTGQPTQNERDDEAPDTKPVFKAEDHQIFVYRCFLLQALAELLGCYNRTKIEFIGFSRKVEPQPATPSKPRAGTLNYLINQLLPVGTLEHRDDTEYRKRAATSNWAISVLVSLCARTPEKYVSRYTSVANPGQEDDAELTLVRRFVLEHSLRSFKEALGSNEPLDFRYSRLLSLGDLFNRMMNGHSDGSNGSDKFRASQQQLGKLMYEKNFIGTLTSAIAELDLNFPNAKRAVKYILRPLKWLTDLAVGLSQTSDLSSSSAGNTTTEEDDMSSATSVSEEEEREQTPDLFRNSALSMFEANNGDEDDSESDDEEGEVDEEMYDDEDEEMEYDEEIVPEHGDVVSDEEDEDADDMGEVEGLPGDGDMDIEIVMDEDGEDGEDSEDEDEDADVDEDELDHEADYDGEFDEINGDHENDSLDDGGHDEGEWEDDDGFDEGAGDGGSPHGGPLDHIAQVIGADDEHSEHGDHDHVIRVDMGGGPEDFFEDELAGEPDPEDEEYDGDVVYEPEAEDEDDEEDQGMWGALSEQQHGGLGMPNPFTVPGRHGPGFHAVFDGLEDTFRTSLRTHRQGSAPRAEDEGTNPLLQRNGQLGESDRDPHQLGRPGRYMPFPRAGMFREFLNVIGPRRGQLNFDPRALGALNGSFILGDRPAVIEFGRPMDDMLHRAALYDSRDPSRSNRTSGAAGDEQRAVNFQIGLTTTRWQEEARMFFSGKHHEKAVRVVNSIARLLVPPAMEMKRKRDIEEAERRVAEEKAREEEKKVAEAQRAEREAIEKKEREEREAREAEERAAREAEELARQAEESHDAGPNMEGVESSEAQSTANTSVGAQGGASEQAAEVPAERVTINIRGRDLDITNLGIDREYLEALPEDMREEVIMSQFAEQRAQQVQSGEQPTEISRDFLDALPPDIRQEILRQEEADRRRRERDEARRQAQQAGSAATQPEEMNNADFMAMLDPGLRQAILMDADDTVLSTLPEHLRHEAEMLGGPVRRAPRFLDGMGRGREGRIPAPQDRVPHDGGDINRQRRPVVQMLDKAGIATLLRLMFVSLPSGGKTALHGILSDICKNTQNRAEVISILLSILQDGTADVSAVERSFAQLSLRAKQLSGPKTPQPVKRTVTNQMLTTPGLDLSPLNIVHQCLYTLTSLAKDNSRIPSFFLSEHETSVKSSKKGKSKEPWARFPINALLTLLDRKLIIENTGVMETLATLLSRVTHPLNILLRRNKENQEEEKKASQTGDDQPNEQSEQPQPGDVTMSEVPGAGPSTEAAEASNNAPDDENSKAESARSKHRDLVPPDVPEENLRLVVNILAARDCPSKTFSDTLDIIKNMSMIPGAKQVFAKELNRQAQDLGQSISEDLVVLTKHISHTDSNADLQGMALASFSSSSAKQRKLLRVLIALDHIFDPKRTPSASNSGSDTDIEPKLKEDVLATLHESPTFEGLWKNLSACLTAVREKGNLITIATILLPIIEALMVVCRNCKPKESSQDAPLSPTPETRMEGLFFKFTDDHRKILNELIRNNPKLMNGNLAVLAKNSKVLEFDNKRNYFSRKLHHRSAEERVPHPSLQLNIRRDSVFLDSFKSLYFKSGNEIKYGKLNIRFHGEEGIDAGGVTREWFGAMARQMFNPDYALFNPVASDRTTFHPNPLSDINEQHLMFYKFIGRIIGKALYEGRLLDCHFSRAVYKRILSRPVALKDMETLDLDFYKSLDWMLNNDITGITFETFSTEVDRFGETKVIDLKPDGRNIEVTEENKQEYVRLIVQNRLYDSVQEQLDNFLTGFYEIIPKELVAIFNEQELELLISGLPDIDIDDWKNNTEYHNYQATSPQIQWFWRAVRSFDKEEKAKLLQFVTGTSKVPLNGFKELEGMNGPTKFNIHRDYSKGEKLPTSHTCFNQLDLPEYETYEQLRQQLYTAITAGSDYFGFA</sequence>
<feature type="compositionally biased region" description="Basic and acidic residues" evidence="12">
    <location>
        <begin position="3197"/>
        <end position="3208"/>
    </location>
</feature>
<dbReference type="GO" id="GO:0051028">
    <property type="term" value="P:mRNA transport"/>
    <property type="evidence" value="ECO:0007669"/>
    <property type="project" value="UniProtKB-KW"/>
</dbReference>
<feature type="compositionally biased region" description="Basic and acidic residues" evidence="12">
    <location>
        <begin position="2884"/>
        <end position="2906"/>
    </location>
</feature>
<dbReference type="Gene3D" id="3.30.2410.10">
    <property type="entry name" value="Hect, E3 ligase catalytic domain"/>
    <property type="match status" value="1"/>
</dbReference>
<comment type="subcellular location">
    <subcellularLocation>
        <location evidence="2">Nucleus</location>
    </subcellularLocation>
</comment>
<dbReference type="InterPro" id="IPR035983">
    <property type="entry name" value="Hect_E3_ubiquitin_ligase"/>
</dbReference>
<dbReference type="InterPro" id="IPR000569">
    <property type="entry name" value="HECT_dom"/>
</dbReference>
<feature type="compositionally biased region" description="Acidic residues" evidence="12">
    <location>
        <begin position="2458"/>
        <end position="2476"/>
    </location>
</feature>
<evidence type="ECO:0000313" key="15">
    <source>
        <dbReference type="Proteomes" id="UP000799441"/>
    </source>
</evidence>
<dbReference type="InterPro" id="IPR050409">
    <property type="entry name" value="E3_ubiq-protein_ligase"/>
</dbReference>
<evidence type="ECO:0000256" key="6">
    <source>
        <dbReference type="ARBA" id="ARBA00022679"/>
    </source>
</evidence>
<feature type="compositionally biased region" description="Basic and acidic residues" evidence="12">
    <location>
        <begin position="2386"/>
        <end position="2401"/>
    </location>
</feature>
<dbReference type="Pfam" id="PF06012">
    <property type="entry name" value="DUF908"/>
    <property type="match status" value="1"/>
</dbReference>
<dbReference type="Pfam" id="PF00632">
    <property type="entry name" value="HECT"/>
    <property type="match status" value="1"/>
</dbReference>
<feature type="region of interest" description="Disordered" evidence="12">
    <location>
        <begin position="1890"/>
        <end position="1927"/>
    </location>
</feature>
<proteinExistence type="inferred from homology"/>
<accession>A0A9P4QCD4</accession>
<feature type="region of interest" description="Disordered" evidence="12">
    <location>
        <begin position="3197"/>
        <end position="3271"/>
    </location>
</feature>
<keyword evidence="8" id="KW-0509">mRNA transport</keyword>
<keyword evidence="7 11" id="KW-0833">Ubl conjugation pathway</keyword>
<name>A0A9P4QCD4_9PEZI</name>
<feature type="region of interest" description="Disordered" evidence="12">
    <location>
        <begin position="1946"/>
        <end position="1993"/>
    </location>
</feature>
<dbReference type="SMART" id="SM00119">
    <property type="entry name" value="HECTc"/>
    <property type="match status" value="1"/>
</dbReference>
<dbReference type="SUPFAM" id="SSF56204">
    <property type="entry name" value="Hect, E3 ligase catalytic domain"/>
    <property type="match status" value="1"/>
</dbReference>
<dbReference type="PANTHER" id="PTHR11254:SF67">
    <property type="entry name" value="E3 UBIQUITIN-PROTEIN LIGASE HUWE1"/>
    <property type="match status" value="1"/>
</dbReference>
<feature type="region of interest" description="Disordered" evidence="12">
    <location>
        <begin position="2540"/>
        <end position="2582"/>
    </location>
</feature>
<dbReference type="GO" id="GO:0000209">
    <property type="term" value="P:protein polyubiquitination"/>
    <property type="evidence" value="ECO:0007669"/>
    <property type="project" value="TreeGrafter"/>
</dbReference>
<evidence type="ECO:0000256" key="12">
    <source>
        <dbReference type="SAM" id="MobiDB-lite"/>
    </source>
</evidence>
<dbReference type="InterPro" id="IPR010314">
    <property type="entry name" value="E3_Ub_ligase_DUF913"/>
</dbReference>
<protein>
    <recommendedName>
        <fullName evidence="4">HECT-type E3 ubiquitin transferase</fullName>
        <ecNumber evidence="4">2.3.2.26</ecNumber>
    </recommendedName>
</protein>
<feature type="compositionally biased region" description="Acidic residues" evidence="12">
    <location>
        <begin position="2278"/>
        <end position="2311"/>
    </location>
</feature>
<dbReference type="Pfam" id="PF06025">
    <property type="entry name" value="DUF913"/>
    <property type="match status" value="1"/>
</dbReference>
<feature type="compositionally biased region" description="Acidic residues" evidence="12">
    <location>
        <begin position="2340"/>
        <end position="2385"/>
    </location>
</feature>
<evidence type="ECO:0000256" key="1">
    <source>
        <dbReference type="ARBA" id="ARBA00000885"/>
    </source>
</evidence>
<keyword evidence="15" id="KW-1185">Reference proteome</keyword>
<gene>
    <name evidence="14" type="ORF">K431DRAFT_284040</name>
</gene>
<feature type="region of interest" description="Disordered" evidence="12">
    <location>
        <begin position="211"/>
        <end position="236"/>
    </location>
</feature>
<feature type="compositionally biased region" description="Polar residues" evidence="12">
    <location>
        <begin position="309"/>
        <end position="321"/>
    </location>
</feature>
<feature type="domain" description="HECT" evidence="13">
    <location>
        <begin position="3561"/>
        <end position="3897"/>
    </location>
</feature>
<keyword evidence="5" id="KW-0813">Transport</keyword>
<feature type="compositionally biased region" description="Basic and acidic residues" evidence="12">
    <location>
        <begin position="2725"/>
        <end position="2779"/>
    </location>
</feature>
<evidence type="ECO:0000259" key="13">
    <source>
        <dbReference type="PROSITE" id="PS50237"/>
    </source>
</evidence>
<dbReference type="FunFam" id="3.30.2160.10:FF:000001">
    <property type="entry name" value="E3 ubiquitin-protein ligase NEDD4-like"/>
    <property type="match status" value="1"/>
</dbReference>
<feature type="compositionally biased region" description="Acidic residues" evidence="12">
    <location>
        <begin position="2402"/>
        <end position="2414"/>
    </location>
</feature>
<dbReference type="FunFam" id="3.30.2410.10:FF:000004">
    <property type="entry name" value="E3 ubiquitin-protein ligase HUWE1, variant"/>
    <property type="match status" value="1"/>
</dbReference>
<dbReference type="GO" id="GO:0006511">
    <property type="term" value="P:ubiquitin-dependent protein catabolic process"/>
    <property type="evidence" value="ECO:0007669"/>
    <property type="project" value="TreeGrafter"/>
</dbReference>
<dbReference type="InterPro" id="IPR010309">
    <property type="entry name" value="E3_Ub_ligase_DUF908"/>
</dbReference>
<dbReference type="GO" id="GO:0005737">
    <property type="term" value="C:cytoplasm"/>
    <property type="evidence" value="ECO:0007669"/>
    <property type="project" value="TreeGrafter"/>
</dbReference>
<evidence type="ECO:0000256" key="4">
    <source>
        <dbReference type="ARBA" id="ARBA00012485"/>
    </source>
</evidence>
<feature type="compositionally biased region" description="Basic and acidic residues" evidence="12">
    <location>
        <begin position="3253"/>
        <end position="3268"/>
    </location>
</feature>
<reference evidence="14" key="1">
    <citation type="journal article" date="2020" name="Stud. Mycol.">
        <title>101 Dothideomycetes genomes: a test case for predicting lifestyles and emergence of pathogens.</title>
        <authorList>
            <person name="Haridas S."/>
            <person name="Albert R."/>
            <person name="Binder M."/>
            <person name="Bloem J."/>
            <person name="Labutti K."/>
            <person name="Salamov A."/>
            <person name="Andreopoulos B."/>
            <person name="Baker S."/>
            <person name="Barry K."/>
            <person name="Bills G."/>
            <person name="Bluhm B."/>
            <person name="Cannon C."/>
            <person name="Castanera R."/>
            <person name="Culley D."/>
            <person name="Daum C."/>
            <person name="Ezra D."/>
            <person name="Gonzalez J."/>
            <person name="Henrissat B."/>
            <person name="Kuo A."/>
            <person name="Liang C."/>
            <person name="Lipzen A."/>
            <person name="Lutzoni F."/>
            <person name="Magnuson J."/>
            <person name="Mondo S."/>
            <person name="Nolan M."/>
            <person name="Ohm R."/>
            <person name="Pangilinan J."/>
            <person name="Park H.-J."/>
            <person name="Ramirez L."/>
            <person name="Alfaro M."/>
            <person name="Sun H."/>
            <person name="Tritt A."/>
            <person name="Yoshinaga Y."/>
            <person name="Zwiers L.-H."/>
            <person name="Turgeon B."/>
            <person name="Goodwin S."/>
            <person name="Spatafora J."/>
            <person name="Crous P."/>
            <person name="Grigoriev I."/>
        </authorList>
    </citation>
    <scope>NUCLEOTIDE SEQUENCE</scope>
    <source>
        <strain evidence="14">CBS 116435</strain>
    </source>
</reference>
<dbReference type="PANTHER" id="PTHR11254">
    <property type="entry name" value="HECT DOMAIN UBIQUITIN-PROTEIN LIGASE"/>
    <property type="match status" value="1"/>
</dbReference>
<dbReference type="OrthoDB" id="8068875at2759"/>
<dbReference type="EC" id="2.3.2.26" evidence="4"/>
<evidence type="ECO:0000256" key="10">
    <source>
        <dbReference type="ARBA" id="ARBA00034494"/>
    </source>
</evidence>
<evidence type="ECO:0000256" key="3">
    <source>
        <dbReference type="ARBA" id="ARBA00004906"/>
    </source>
</evidence>
<evidence type="ECO:0000313" key="14">
    <source>
        <dbReference type="EMBL" id="KAF2722346.1"/>
    </source>
</evidence>
<evidence type="ECO:0000256" key="2">
    <source>
        <dbReference type="ARBA" id="ARBA00004123"/>
    </source>
</evidence>
<dbReference type="Gene3D" id="3.30.2160.10">
    <property type="entry name" value="Hect, E3 ligase catalytic domain"/>
    <property type="match status" value="1"/>
</dbReference>
<dbReference type="EMBL" id="MU003783">
    <property type="protein sequence ID" value="KAF2722346.1"/>
    <property type="molecule type" value="Genomic_DNA"/>
</dbReference>
<feature type="compositionally biased region" description="Low complexity" evidence="12">
    <location>
        <begin position="2799"/>
        <end position="2813"/>
    </location>
</feature>
<dbReference type="GO" id="GO:0061630">
    <property type="term" value="F:ubiquitin protein ligase activity"/>
    <property type="evidence" value="ECO:0007669"/>
    <property type="project" value="UniProtKB-EC"/>
</dbReference>
<comment type="catalytic activity">
    <reaction evidence="1">
        <text>S-ubiquitinyl-[E2 ubiquitin-conjugating enzyme]-L-cysteine + [acceptor protein]-L-lysine = [E2 ubiquitin-conjugating enzyme]-L-cysteine + N(6)-ubiquitinyl-[acceptor protein]-L-lysine.</text>
        <dbReference type="EC" id="2.3.2.26"/>
    </reaction>
</comment>
<feature type="region of interest" description="Disordered" evidence="12">
    <location>
        <begin position="2877"/>
        <end position="2922"/>
    </location>
</feature>
<dbReference type="Pfam" id="PF14377">
    <property type="entry name" value="UBM"/>
    <property type="match status" value="3"/>
</dbReference>
<feature type="region of interest" description="Disordered" evidence="12">
    <location>
        <begin position="1103"/>
        <end position="1129"/>
    </location>
</feature>
<feature type="compositionally biased region" description="Basic and acidic residues" evidence="12">
    <location>
        <begin position="1902"/>
        <end position="1919"/>
    </location>
</feature>
<evidence type="ECO:0000256" key="8">
    <source>
        <dbReference type="ARBA" id="ARBA00022816"/>
    </source>
</evidence>
<dbReference type="GO" id="GO:0005634">
    <property type="term" value="C:nucleus"/>
    <property type="evidence" value="ECO:0007669"/>
    <property type="project" value="UniProtKB-SubCell"/>
</dbReference>
<feature type="region of interest" description="Disordered" evidence="12">
    <location>
        <begin position="2229"/>
        <end position="2476"/>
    </location>
</feature>
<organism evidence="14 15">
    <name type="scientific">Polychaeton citri CBS 116435</name>
    <dbReference type="NCBI Taxonomy" id="1314669"/>
    <lineage>
        <taxon>Eukaryota</taxon>
        <taxon>Fungi</taxon>
        <taxon>Dikarya</taxon>
        <taxon>Ascomycota</taxon>
        <taxon>Pezizomycotina</taxon>
        <taxon>Dothideomycetes</taxon>
        <taxon>Dothideomycetidae</taxon>
        <taxon>Capnodiales</taxon>
        <taxon>Capnodiaceae</taxon>
        <taxon>Polychaeton</taxon>
    </lineage>
</organism>
<dbReference type="PROSITE" id="PS50237">
    <property type="entry name" value="HECT"/>
    <property type="match status" value="1"/>
</dbReference>
<dbReference type="Proteomes" id="UP000799441">
    <property type="component" value="Unassembled WGS sequence"/>
</dbReference>
<feature type="compositionally biased region" description="Basic and acidic residues" evidence="12">
    <location>
        <begin position="2435"/>
        <end position="2449"/>
    </location>
</feature>
<evidence type="ECO:0000256" key="7">
    <source>
        <dbReference type="ARBA" id="ARBA00022786"/>
    </source>
</evidence>
<feature type="region of interest" description="Disordered" evidence="12">
    <location>
        <begin position="1432"/>
        <end position="1509"/>
    </location>
</feature>
<feature type="region of interest" description="Disordered" evidence="12">
    <location>
        <begin position="2725"/>
        <end position="2813"/>
    </location>
</feature>
<feature type="compositionally biased region" description="Polar residues" evidence="12">
    <location>
        <begin position="213"/>
        <end position="223"/>
    </location>
</feature>
<feature type="compositionally biased region" description="Low complexity" evidence="12">
    <location>
        <begin position="2907"/>
        <end position="2917"/>
    </location>
</feature>
<dbReference type="Gene3D" id="3.90.1750.10">
    <property type="entry name" value="Hect, E3 ligase catalytic domains"/>
    <property type="match status" value="1"/>
</dbReference>
<keyword evidence="6" id="KW-0808">Transferase</keyword>
<dbReference type="CDD" id="cd00078">
    <property type="entry name" value="HECTc"/>
    <property type="match status" value="1"/>
</dbReference>
<feature type="compositionally biased region" description="Polar residues" evidence="12">
    <location>
        <begin position="1972"/>
        <end position="1983"/>
    </location>
</feature>
<dbReference type="InterPro" id="IPR025527">
    <property type="entry name" value="HUWE1/Rev1_UBM"/>
</dbReference>
<dbReference type="FunFam" id="3.90.1750.10:FF:000003">
    <property type="entry name" value="E3 ubiquitin-protein ligase UPL1"/>
    <property type="match status" value="1"/>
</dbReference>
<evidence type="ECO:0000256" key="9">
    <source>
        <dbReference type="ARBA" id="ARBA00023242"/>
    </source>
</evidence>
<comment type="similarity">
    <text evidence="10">Belongs to the UPL family. TOM1/PTR1 subfamily.</text>
</comment>